<evidence type="ECO:0000256" key="1">
    <source>
        <dbReference type="ARBA" id="ARBA00004477"/>
    </source>
</evidence>
<dbReference type="VEuPathDB" id="FungiDB:CNBG_5235"/>
<feature type="transmembrane region" description="Helical" evidence="11">
    <location>
        <begin position="181"/>
        <end position="206"/>
    </location>
</feature>
<evidence type="ECO:0000256" key="11">
    <source>
        <dbReference type="SAM" id="Phobius"/>
    </source>
</evidence>
<dbReference type="OMA" id="LCRLCML"/>
<reference evidence="13 14" key="1">
    <citation type="journal article" date="2011" name="MBio">
        <title>Genome variation in Cryptococcus gattii, an emerging pathogen of immunocompetent hosts.</title>
        <authorList>
            <person name="D'Souza C.A."/>
            <person name="Kronstad J.W."/>
            <person name="Taylor G."/>
            <person name="Warren R."/>
            <person name="Yuen M."/>
            <person name="Hu G."/>
            <person name="Jung W.H."/>
            <person name="Sham A."/>
            <person name="Kidd S.E."/>
            <person name="Tangen K."/>
            <person name="Lee N."/>
            <person name="Zeilmaker T."/>
            <person name="Sawkins J."/>
            <person name="McVicker G."/>
            <person name="Shah S."/>
            <person name="Gnerre S."/>
            <person name="Griggs A."/>
            <person name="Zeng Q."/>
            <person name="Bartlett K."/>
            <person name="Li W."/>
            <person name="Wang X."/>
            <person name="Heitman J."/>
            <person name="Stajich J.E."/>
            <person name="Fraser J.A."/>
            <person name="Meyer W."/>
            <person name="Carter D."/>
            <person name="Schein J."/>
            <person name="Krzywinski M."/>
            <person name="Kwon-Chung K.J."/>
            <person name="Varma A."/>
            <person name="Wang J."/>
            <person name="Brunham R."/>
            <person name="Fyfe M."/>
            <person name="Ouellette B.F."/>
            <person name="Siddiqui A."/>
            <person name="Marra M."/>
            <person name="Jones S."/>
            <person name="Holt R."/>
            <person name="Birren B.W."/>
            <person name="Galagan J.E."/>
            <person name="Cuomo C.A."/>
        </authorList>
    </citation>
    <scope>NUCLEOTIDE SEQUENCE [LARGE SCALE GENOMIC DNA]</scope>
    <source>
        <strain evidence="13 14">R265</strain>
    </source>
</reference>
<evidence type="ECO:0000313" key="14">
    <source>
        <dbReference type="Proteomes" id="UP000029445"/>
    </source>
</evidence>
<keyword evidence="3" id="KW-0808">Transferase</keyword>
<feature type="domain" description="TLC" evidence="12">
    <location>
        <begin position="172"/>
        <end position="391"/>
    </location>
</feature>
<dbReference type="HOGENOM" id="CLU_028277_4_1_1"/>
<evidence type="ECO:0000256" key="10">
    <source>
        <dbReference type="SAM" id="MobiDB-lite"/>
    </source>
</evidence>
<evidence type="ECO:0000256" key="5">
    <source>
        <dbReference type="ARBA" id="ARBA00022824"/>
    </source>
</evidence>
<protein>
    <submittedName>
        <fullName evidence="13">Acyl-CoA-dependent ceramide synthase</fullName>
    </submittedName>
</protein>
<evidence type="ECO:0000256" key="4">
    <source>
        <dbReference type="ARBA" id="ARBA00022692"/>
    </source>
</evidence>
<dbReference type="InterPro" id="IPR006634">
    <property type="entry name" value="TLC-dom"/>
</dbReference>
<dbReference type="SMART" id="SM00724">
    <property type="entry name" value="TLC"/>
    <property type="match status" value="1"/>
</dbReference>
<evidence type="ECO:0000256" key="6">
    <source>
        <dbReference type="ARBA" id="ARBA00022989"/>
    </source>
</evidence>
<feature type="transmembrane region" description="Helical" evidence="11">
    <location>
        <begin position="364"/>
        <end position="386"/>
    </location>
</feature>
<comment type="subcellular location">
    <subcellularLocation>
        <location evidence="1">Endoplasmic reticulum membrane</location>
        <topology evidence="1">Multi-pass membrane protein</topology>
    </subcellularLocation>
</comment>
<dbReference type="GO" id="GO:0005789">
    <property type="term" value="C:endoplasmic reticulum membrane"/>
    <property type="evidence" value="ECO:0007669"/>
    <property type="project" value="UniProtKB-SubCell"/>
</dbReference>
<keyword evidence="5" id="KW-0256">Endoplasmic reticulum</keyword>
<dbReference type="Pfam" id="PF03798">
    <property type="entry name" value="TRAM_LAG1_CLN8"/>
    <property type="match status" value="1"/>
</dbReference>
<dbReference type="PANTHER" id="PTHR12560">
    <property type="entry name" value="LONGEVITY ASSURANCE FACTOR 1 LAG1"/>
    <property type="match status" value="1"/>
</dbReference>
<evidence type="ECO:0000313" key="13">
    <source>
        <dbReference type="EMBL" id="KGB79397.1"/>
    </source>
</evidence>
<gene>
    <name evidence="13" type="ORF">CNBG_5235</name>
</gene>
<name>A0A095CGR2_CRYD2</name>
<feature type="compositionally biased region" description="Polar residues" evidence="10">
    <location>
        <begin position="18"/>
        <end position="37"/>
    </location>
</feature>
<sequence length="416" mass="49681">MPGPAVTPNKPSQRRRSSVTSALNQIPLNHEQASSVQPVEEVKPLTSRPRPKSKGKRDALPEIYSSNGFWDDVKTGRWMLIPSSSFKLMLIPPILYLNHRLLVHYGILGPDTPNIFEHLIFPSNRLPDGRYGKSWWDLAFMANYIIFWSFVRQFMTLKVFRPMAMSLGIKGGKIMRFTEQGYAFFYFTILGSLGVYVMHGLPTWWYKTEHFWLEYPHREMTWELKTYYLMQAAYWLQQTILLAAKIEKPRKDFKELVAHHIVTLWLVGWSYNIYLTYIGVSVFVTMDVSDIFLALAKCVNYVSDFWSVPVFAWFIFVWSYFRHYLNIWILWSVWTQFDLIRPSERSGFDPLNDNWLSWWMKWQIFTPIFLLQLINLFWYFLIWRILVRAVFYRDLKDERSDDEEENELEEVKEKAE</sequence>
<evidence type="ECO:0000256" key="2">
    <source>
        <dbReference type="ARBA" id="ARBA00009808"/>
    </source>
</evidence>
<comment type="similarity">
    <text evidence="2">Belongs to the sphingosine N-acyltransferase family.</text>
</comment>
<keyword evidence="8" id="KW-0325">Glycoprotein</keyword>
<feature type="region of interest" description="Disordered" evidence="10">
    <location>
        <begin position="1"/>
        <end position="59"/>
    </location>
</feature>
<evidence type="ECO:0000256" key="7">
    <source>
        <dbReference type="ARBA" id="ARBA00023136"/>
    </source>
</evidence>
<evidence type="ECO:0000259" key="12">
    <source>
        <dbReference type="PROSITE" id="PS50922"/>
    </source>
</evidence>
<dbReference type="Proteomes" id="UP000029445">
    <property type="component" value="Chromosome 6"/>
</dbReference>
<dbReference type="GeneID" id="88181394"/>
<dbReference type="STRING" id="294750.A0A095CGR2"/>
<dbReference type="KEGG" id="cdeu:CNBG_5235"/>
<dbReference type="EMBL" id="CP025764">
    <property type="protein sequence ID" value="KGB79397.1"/>
    <property type="molecule type" value="Genomic_DNA"/>
</dbReference>
<proteinExistence type="inferred from homology"/>
<feature type="transmembrane region" description="Helical" evidence="11">
    <location>
        <begin position="256"/>
        <end position="274"/>
    </location>
</feature>
<reference evidence="13 14" key="2">
    <citation type="journal article" date="2018" name="Proc. Natl. Acad. Sci.">
        <title>RNAi is a critical determinant of centromere evolution in closely related fungi.</title>
        <authorList>
            <person name="Yadav V."/>
            <person name="Sun S."/>
            <person name="Billmyre R.B."/>
            <person name="Thimmappa B.C."/>
            <person name="Shea T."/>
            <person name="Lintner R."/>
            <person name="Bakkeren G."/>
            <person name="Cuomo C.A."/>
            <person name="Heitman J."/>
            <person name="Sanyal K."/>
        </authorList>
    </citation>
    <scope>NUCLEOTIDE SEQUENCE [LARGE SCALE GENOMIC DNA]</scope>
    <source>
        <strain evidence="13 14">R265</strain>
    </source>
</reference>
<dbReference type="GO" id="GO:0050291">
    <property type="term" value="F:sphingosine N-acyltransferase activity"/>
    <property type="evidence" value="ECO:0007669"/>
    <property type="project" value="InterPro"/>
</dbReference>
<evidence type="ECO:0000256" key="3">
    <source>
        <dbReference type="ARBA" id="ARBA00022679"/>
    </source>
</evidence>
<dbReference type="GO" id="GO:0046513">
    <property type="term" value="P:ceramide biosynthetic process"/>
    <property type="evidence" value="ECO:0007669"/>
    <property type="project" value="InterPro"/>
</dbReference>
<keyword evidence="7 9" id="KW-0472">Membrane</keyword>
<feature type="transmembrane region" description="Helical" evidence="11">
    <location>
        <begin position="311"/>
        <end position="334"/>
    </location>
</feature>
<dbReference type="PANTHER" id="PTHR12560:SF11">
    <property type="entry name" value="CERAMIDE SYNTHASE LAC1-RELATED"/>
    <property type="match status" value="1"/>
</dbReference>
<dbReference type="OrthoDB" id="3053196at2759"/>
<dbReference type="AlphaFoldDB" id="A0A095CGR2"/>
<dbReference type="InterPro" id="IPR016439">
    <property type="entry name" value="Lag1/Lac1-like"/>
</dbReference>
<dbReference type="PROSITE" id="PS50922">
    <property type="entry name" value="TLC"/>
    <property type="match status" value="1"/>
</dbReference>
<evidence type="ECO:0000256" key="9">
    <source>
        <dbReference type="PROSITE-ProRule" id="PRU00205"/>
    </source>
</evidence>
<accession>A0A095CGR2</accession>
<organism evidence="13 14">
    <name type="scientific">Cryptococcus deuterogattii (strain R265)</name>
    <name type="common">Cryptococcus gattii VGII (strain R265)</name>
    <dbReference type="NCBI Taxonomy" id="294750"/>
    <lineage>
        <taxon>Eukaryota</taxon>
        <taxon>Fungi</taxon>
        <taxon>Dikarya</taxon>
        <taxon>Basidiomycota</taxon>
        <taxon>Agaricomycotina</taxon>
        <taxon>Tremellomycetes</taxon>
        <taxon>Tremellales</taxon>
        <taxon>Cryptococcaceae</taxon>
        <taxon>Cryptococcus</taxon>
        <taxon>Cryptococcus gattii species complex</taxon>
    </lineage>
</organism>
<keyword evidence="14" id="KW-1185">Reference proteome</keyword>
<keyword evidence="4 9" id="KW-0812">Transmembrane</keyword>
<keyword evidence="6 11" id="KW-1133">Transmembrane helix</keyword>
<evidence type="ECO:0000256" key="8">
    <source>
        <dbReference type="ARBA" id="ARBA00023180"/>
    </source>
</evidence>
<feature type="transmembrane region" description="Helical" evidence="11">
    <location>
        <begin position="138"/>
        <end position="160"/>
    </location>
</feature>
<dbReference type="RefSeq" id="XP_062885074.1">
    <property type="nucleotide sequence ID" value="XM_063029119.1"/>
</dbReference>
<dbReference type="PIRSF" id="PIRSF005225">
    <property type="entry name" value="LAG1_LAC1"/>
    <property type="match status" value="1"/>
</dbReference>